<dbReference type="EMBL" id="JANBUH010000031">
    <property type="protein sequence ID" value="KAJ2756275.1"/>
    <property type="molecule type" value="Genomic_DNA"/>
</dbReference>
<evidence type="ECO:0000256" key="3">
    <source>
        <dbReference type="ARBA" id="ARBA00012893"/>
    </source>
</evidence>
<name>A0A9W8LD84_9FUNG</name>
<dbReference type="GO" id="GO:0006020">
    <property type="term" value="P:inositol metabolic process"/>
    <property type="evidence" value="ECO:0007669"/>
    <property type="project" value="TreeGrafter"/>
</dbReference>
<comment type="catalytic activity">
    <reaction evidence="11">
        <text>5-diphospho-1D-myo-inositol 1,2,3,4,6-pentakisphosphate + ATP + H(+) = 1,5-bis(diphospho)-1D-myo-inositol 2,3,4,6-tetrakisphosphate + ADP</text>
        <dbReference type="Rhea" id="RHEA:10276"/>
        <dbReference type="ChEBI" id="CHEBI:15378"/>
        <dbReference type="ChEBI" id="CHEBI:30616"/>
        <dbReference type="ChEBI" id="CHEBI:58628"/>
        <dbReference type="ChEBI" id="CHEBI:77983"/>
        <dbReference type="ChEBI" id="CHEBI:456216"/>
        <dbReference type="EC" id="2.7.4.24"/>
    </reaction>
    <physiologicalReaction direction="left-to-right" evidence="11">
        <dbReference type="Rhea" id="RHEA:10277"/>
    </physiologicalReaction>
</comment>
<dbReference type="Gene3D" id="3.40.50.1240">
    <property type="entry name" value="Phosphoglycerate mutase-like"/>
    <property type="match status" value="1"/>
</dbReference>
<keyword evidence="19" id="KW-1185">Reference proteome</keyword>
<reference evidence="18" key="1">
    <citation type="submission" date="2022-07" db="EMBL/GenBank/DDBJ databases">
        <title>Phylogenomic reconstructions and comparative analyses of Kickxellomycotina fungi.</title>
        <authorList>
            <person name="Reynolds N.K."/>
            <person name="Stajich J.E."/>
            <person name="Barry K."/>
            <person name="Grigoriev I.V."/>
            <person name="Crous P."/>
            <person name="Smith M.E."/>
        </authorList>
    </citation>
    <scope>NUCLEOTIDE SEQUENCE</scope>
    <source>
        <strain evidence="18">BCRC 34297</strain>
    </source>
</reference>
<accession>A0A9W8LD84</accession>
<evidence type="ECO:0000256" key="8">
    <source>
        <dbReference type="ARBA" id="ARBA00022777"/>
    </source>
</evidence>
<gene>
    <name evidence="18" type="primary">VIP1_1</name>
    <name evidence="18" type="ORF">GGI19_000993</name>
</gene>
<dbReference type="GO" id="GO:0005856">
    <property type="term" value="C:cytoskeleton"/>
    <property type="evidence" value="ECO:0007669"/>
    <property type="project" value="UniProtKB-SubCell"/>
</dbReference>
<keyword evidence="4 14" id="KW-0963">Cytoplasm</keyword>
<dbReference type="SUPFAM" id="SSF56059">
    <property type="entry name" value="Glutathione synthetase ATP-binding domain-like"/>
    <property type="match status" value="1"/>
</dbReference>
<evidence type="ECO:0000256" key="5">
    <source>
        <dbReference type="ARBA" id="ARBA00022553"/>
    </source>
</evidence>
<keyword evidence="8 14" id="KW-0418">Kinase</keyword>
<dbReference type="SUPFAM" id="SSF53254">
    <property type="entry name" value="Phosphoglycerate mutase-like"/>
    <property type="match status" value="1"/>
</dbReference>
<evidence type="ECO:0000256" key="12">
    <source>
        <dbReference type="ARBA" id="ARBA00034629"/>
    </source>
</evidence>
<keyword evidence="10" id="KW-0206">Cytoskeleton</keyword>
<dbReference type="PANTHER" id="PTHR12750:SF9">
    <property type="entry name" value="INOSITOL HEXAKISPHOSPHATE AND DIPHOSPHOINOSITOL-PENTAKISPHOSPHATE KINASE"/>
    <property type="match status" value="1"/>
</dbReference>
<organism evidence="18 19">
    <name type="scientific">Coemansia pectinata</name>
    <dbReference type="NCBI Taxonomy" id="1052879"/>
    <lineage>
        <taxon>Eukaryota</taxon>
        <taxon>Fungi</taxon>
        <taxon>Fungi incertae sedis</taxon>
        <taxon>Zoopagomycota</taxon>
        <taxon>Kickxellomycotina</taxon>
        <taxon>Kickxellomycetes</taxon>
        <taxon>Kickxellales</taxon>
        <taxon>Kickxellaceae</taxon>
        <taxon>Coemansia</taxon>
    </lineage>
</organism>
<dbReference type="GO" id="GO:0005829">
    <property type="term" value="C:cytosol"/>
    <property type="evidence" value="ECO:0007669"/>
    <property type="project" value="TreeGrafter"/>
</dbReference>
<dbReference type="AlphaFoldDB" id="A0A9W8LD84"/>
<evidence type="ECO:0000256" key="1">
    <source>
        <dbReference type="ARBA" id="ARBA00004245"/>
    </source>
</evidence>
<dbReference type="GO" id="GO:0033857">
    <property type="term" value="F:5-diphosphoinositol pentakisphosphate 1-kinase activity"/>
    <property type="evidence" value="ECO:0007669"/>
    <property type="project" value="TreeGrafter"/>
</dbReference>
<dbReference type="InterPro" id="IPR029033">
    <property type="entry name" value="His_PPase_superfam"/>
</dbReference>
<proteinExistence type="inferred from homology"/>
<dbReference type="InterPro" id="IPR037446">
    <property type="entry name" value="His_Pase_VIP1"/>
</dbReference>
<evidence type="ECO:0000313" key="18">
    <source>
        <dbReference type="EMBL" id="KAJ2756275.1"/>
    </source>
</evidence>
<dbReference type="Gene3D" id="3.40.50.11950">
    <property type="match status" value="1"/>
</dbReference>
<feature type="compositionally biased region" description="Polar residues" evidence="15">
    <location>
        <begin position="871"/>
        <end position="889"/>
    </location>
</feature>
<evidence type="ECO:0000256" key="15">
    <source>
        <dbReference type="SAM" id="MobiDB-lite"/>
    </source>
</evidence>
<dbReference type="Pfam" id="PF08443">
    <property type="entry name" value="RimK"/>
    <property type="match status" value="1"/>
</dbReference>
<dbReference type="FunFam" id="3.30.470.20:FF:000036">
    <property type="entry name" value="Inositol hexakisphosphate and diphosphoinositol-pentakisphosphate kinase"/>
    <property type="match status" value="1"/>
</dbReference>
<protein>
    <recommendedName>
        <fullName evidence="13 14">Inositol hexakisphosphate and diphosphoinositol-pentakisphosphate kinase</fullName>
        <ecNumber evidence="3 14">2.7.4.24</ecNumber>
    </recommendedName>
</protein>
<dbReference type="InterPro" id="IPR040557">
    <property type="entry name" value="VIP1_N"/>
</dbReference>
<evidence type="ECO:0000256" key="10">
    <source>
        <dbReference type="ARBA" id="ARBA00023212"/>
    </source>
</evidence>
<comment type="caution">
    <text evidence="18">The sequence shown here is derived from an EMBL/GenBank/DDBJ whole genome shotgun (WGS) entry which is preliminary data.</text>
</comment>
<sequence length="1086" mass="122593">MLPLTPDTATMHNASGFLSELGEQLSASSRHFIDLPQFEGRKPIIGVCAMDSKARSKPMTNILNRLQATARYSVVFFGEKTILDEDIENWPTCDFLISFFSAGFPLDKALQYTRLRKPFSVNSLVRQFLLFDRRLVLEMLRHIGVPTPLHLVASRDGGPAVHPLLRRVVEQRMGFTLGGPTAQLVGAGDIVEEIDEDTLRVGGKTIRKPFVEKPCDAEDHNIYVYYASHQGGGVRRLFRKIGNKSSEFHAGPQPVRRDGSYIYEEFIDVDNAVDVKVYTVGRDYAHAETRKSPVVDGHVRRNSDGKEMRFVTQLTREEREYAHLVSAAFGQRVCGFDLLRATGRSMVIDVNGWSFVKGNDRYYDDAASILDSRFQEAMRHRWFARFVDPDTVGRATYESRWVLKGVFNVCRHADRTPKQKIKLTLAAAPVMSLLGGLRTEVVLRTLPELQRALNALWQARDESKDGDEPVPGLKHLIDVLERKIDMLGTKVQLKPQKKKGCKTVDQVQLVLKWGGECTHAGTEQSQDLAENMRRDLLLINPTLLDDVKLYSSTERRVLNTVSAYARVFFDGAEFSDKVEVRSDMLDDSTVAKDEMEVAKTQLRDFFNFDGPLSENPFYVREMRLPRDMGDNPREFLRAMCEIMHKLIERMERNFADLGQIPGAIDQLQMEWCCNETAELFRERWKKILCDFETVDKQSGLVVFDPAKVGELYDSLKYDALHNRCFLERIFMSPEKLAAERALVSDVFELEESIDQYLEDVRAEPKDGKQSLVDECKTDADDDDDDFLEIASTPGHATPGTMSPMRTAPKCIAATEVCANMFDGESLLAEVAPNAQQHSDVVLPGIADYGSSATALADAMDLLHVSNAAPLDTNTGTRSPASSSARSNELSAPPPEYPPDPLFLQQEVRELYYKAKLLFDFVTRREYGIDAAQRKKIGIQASVPLLKQLISDLRDVRVGESARTRFYFTKESHIHTLLNLVFLCGMPTMIPYERVGELDYLTHIMFEVYERKPDVDADLGTEYSLRIGFSPGANCYHVLDMNVDSTHALKVLPRRNFTFHTPLDKAIDMLQALLDDEYAQAGNSGSE</sequence>
<dbReference type="GO" id="GO:0032958">
    <property type="term" value="P:inositol phosphate biosynthetic process"/>
    <property type="evidence" value="ECO:0007669"/>
    <property type="project" value="TreeGrafter"/>
</dbReference>
<dbReference type="Gene3D" id="3.30.470.20">
    <property type="entry name" value="ATP-grasp fold, B domain"/>
    <property type="match status" value="1"/>
</dbReference>
<feature type="region of interest" description="Disordered" evidence="15">
    <location>
        <begin position="868"/>
        <end position="898"/>
    </location>
</feature>
<evidence type="ECO:0000256" key="13">
    <source>
        <dbReference type="ARBA" id="ARBA00071668"/>
    </source>
</evidence>
<evidence type="ECO:0000256" key="7">
    <source>
        <dbReference type="ARBA" id="ARBA00022741"/>
    </source>
</evidence>
<keyword evidence="6 14" id="KW-0808">Transferase</keyword>
<dbReference type="EC" id="2.7.4.24" evidence="3 14"/>
<dbReference type="Pfam" id="PF18086">
    <property type="entry name" value="PPIP5K2_N"/>
    <property type="match status" value="1"/>
</dbReference>
<evidence type="ECO:0000256" key="4">
    <source>
        <dbReference type="ARBA" id="ARBA00022490"/>
    </source>
</evidence>
<dbReference type="GO" id="GO:0005524">
    <property type="term" value="F:ATP binding"/>
    <property type="evidence" value="ECO:0007669"/>
    <property type="project" value="UniProtKB-KW"/>
</dbReference>
<dbReference type="InterPro" id="IPR000560">
    <property type="entry name" value="His_Pase_clade-2"/>
</dbReference>
<keyword evidence="9 14" id="KW-0067">ATP-binding</keyword>
<dbReference type="OrthoDB" id="18042at2759"/>
<evidence type="ECO:0000256" key="11">
    <source>
        <dbReference type="ARBA" id="ARBA00033696"/>
    </source>
</evidence>
<evidence type="ECO:0000256" key="14">
    <source>
        <dbReference type="RuleBase" id="RU365032"/>
    </source>
</evidence>
<comment type="function">
    <text evidence="14">Bifunctional inositol kinase that acts in concert with the IP6K kinases to synthesize the diphosphate group-containing inositol pyrophosphates diphosphoinositol pentakisphosphate, PP-InsP5, and bis-diphosphoinositol tetrakisphosphate, (PP)2-InsP4. PP-InsP5 and (PP)2-InsP4, also respectively called InsP7 and InsP8, may regulate a variety of cellular processes, including apoptosis, vesicle trafficking, cytoskeletal dynamics, and exocytosis. Phosphorylates inositol hexakisphosphate (InsP6).</text>
</comment>
<evidence type="ECO:0000256" key="9">
    <source>
        <dbReference type="ARBA" id="ARBA00022840"/>
    </source>
</evidence>
<feature type="domain" description="VIP1 N-terminal" evidence="17">
    <location>
        <begin position="45"/>
        <end position="132"/>
    </location>
</feature>
<comment type="catalytic activity">
    <reaction evidence="12">
        <text>1D-myo-inositol hexakisphosphate + ATP = 1-diphospho-1D-myo-inositol 2,3,4,5,6-pentakisphosphate + ADP</text>
        <dbReference type="Rhea" id="RHEA:37459"/>
        <dbReference type="ChEBI" id="CHEBI:30616"/>
        <dbReference type="ChEBI" id="CHEBI:58130"/>
        <dbReference type="ChEBI" id="CHEBI:74946"/>
        <dbReference type="ChEBI" id="CHEBI:456216"/>
        <dbReference type="EC" id="2.7.4.24"/>
    </reaction>
    <physiologicalReaction direction="left-to-right" evidence="12">
        <dbReference type="Rhea" id="RHEA:37460"/>
    </physiologicalReaction>
</comment>
<comment type="subcellular location">
    <subcellularLocation>
        <location evidence="1 14">Cytoplasm</location>
        <location evidence="1 14">Cytoskeleton</location>
    </subcellularLocation>
</comment>
<feature type="domain" description="ATP-grasp fold RimK-type" evidence="16">
    <location>
        <begin position="262"/>
        <end position="362"/>
    </location>
</feature>
<dbReference type="GO" id="GO:0052843">
    <property type="term" value="F:inositol-1-diphosphate-2,3,4,5,6-pentakisphosphate diphosphatase activity"/>
    <property type="evidence" value="ECO:0007669"/>
    <property type="project" value="UniProtKB-ARBA"/>
</dbReference>
<evidence type="ECO:0000313" key="19">
    <source>
        <dbReference type="Proteomes" id="UP001140011"/>
    </source>
</evidence>
<evidence type="ECO:0000259" key="17">
    <source>
        <dbReference type="Pfam" id="PF18086"/>
    </source>
</evidence>
<comment type="similarity">
    <text evidence="2 14">Belongs to the histidine acid phosphatase family. VIP1 subfamily.</text>
</comment>
<dbReference type="FunFam" id="3.40.50.11950:FF:000002">
    <property type="entry name" value="Inositol hexakisphosphate and diphosphoinositol-pentakisphosphate kinase"/>
    <property type="match status" value="1"/>
</dbReference>
<evidence type="ECO:0000259" key="16">
    <source>
        <dbReference type="Pfam" id="PF08443"/>
    </source>
</evidence>
<dbReference type="Proteomes" id="UP001140011">
    <property type="component" value="Unassembled WGS sequence"/>
</dbReference>
<dbReference type="GO" id="GO:0052723">
    <property type="term" value="F:inositol hexakisphosphate 1-kinase activity"/>
    <property type="evidence" value="ECO:0007669"/>
    <property type="project" value="UniProtKB-ARBA"/>
</dbReference>
<dbReference type="PANTHER" id="PTHR12750">
    <property type="entry name" value="DIPHOSPHOINOSITOL PENTAKISPHOSPHATE KINASE"/>
    <property type="match status" value="1"/>
</dbReference>
<dbReference type="Pfam" id="PF00328">
    <property type="entry name" value="His_Phos_2"/>
    <property type="match status" value="1"/>
</dbReference>
<evidence type="ECO:0000256" key="2">
    <source>
        <dbReference type="ARBA" id="ARBA00005609"/>
    </source>
</evidence>
<keyword evidence="7 14" id="KW-0547">Nucleotide-binding</keyword>
<dbReference type="InterPro" id="IPR013651">
    <property type="entry name" value="ATP-grasp_RimK-type"/>
</dbReference>
<keyword evidence="5" id="KW-0597">Phosphoprotein</keyword>
<evidence type="ECO:0000256" key="6">
    <source>
        <dbReference type="ARBA" id="ARBA00022679"/>
    </source>
</evidence>